<dbReference type="Proteomes" id="UP000504638">
    <property type="component" value="Unplaced"/>
</dbReference>
<feature type="non-terminal residue" evidence="1">
    <location>
        <position position="113"/>
    </location>
</feature>
<name>A0A6G1FQ42_9PEZI</name>
<dbReference type="InterPro" id="IPR012337">
    <property type="entry name" value="RNaseH-like_sf"/>
</dbReference>
<evidence type="ECO:0000313" key="3">
    <source>
        <dbReference type="RefSeq" id="XP_033529555.1"/>
    </source>
</evidence>
<organism evidence="1">
    <name type="scientific">Eremomyces bilateralis CBS 781.70</name>
    <dbReference type="NCBI Taxonomy" id="1392243"/>
    <lineage>
        <taxon>Eukaryota</taxon>
        <taxon>Fungi</taxon>
        <taxon>Dikarya</taxon>
        <taxon>Ascomycota</taxon>
        <taxon>Pezizomycotina</taxon>
        <taxon>Dothideomycetes</taxon>
        <taxon>Dothideomycetes incertae sedis</taxon>
        <taxon>Eremomycetales</taxon>
        <taxon>Eremomycetaceae</taxon>
        <taxon>Eremomyces</taxon>
    </lineage>
</organism>
<dbReference type="EMBL" id="ML975199">
    <property type="protein sequence ID" value="KAF1807924.1"/>
    <property type="molecule type" value="Genomic_DNA"/>
</dbReference>
<evidence type="ECO:0000313" key="2">
    <source>
        <dbReference type="Proteomes" id="UP000504638"/>
    </source>
</evidence>
<reference evidence="3" key="2">
    <citation type="submission" date="2020-04" db="EMBL/GenBank/DDBJ databases">
        <authorList>
            <consortium name="NCBI Genome Project"/>
        </authorList>
    </citation>
    <scope>NUCLEOTIDE SEQUENCE</scope>
    <source>
        <strain evidence="3">CBS 781.70</strain>
    </source>
</reference>
<gene>
    <name evidence="1 3" type="ORF">P152DRAFT_370358</name>
</gene>
<dbReference type="SUPFAM" id="SSF53098">
    <property type="entry name" value="Ribonuclease H-like"/>
    <property type="match status" value="1"/>
</dbReference>
<sequence length="113" mass="12649">YMGPRSVSNIYAAELRGIQLALDIADQHSGIKRRTVALTPQRRIPLPSETTHIYIFADSQGAPKALLSPQTHSGQYYVLDILYRLQLFKSAGYAVHLYWIPSYCGILGNEQAN</sequence>
<dbReference type="GeneID" id="54416071"/>
<accession>A0A6G1FQ42</accession>
<dbReference type="OrthoDB" id="3794554at2759"/>
<feature type="non-terminal residue" evidence="1">
    <location>
        <position position="1"/>
    </location>
</feature>
<dbReference type="AlphaFoldDB" id="A0A6G1FQ42"/>
<dbReference type="RefSeq" id="XP_033529555.1">
    <property type="nucleotide sequence ID" value="XM_033675501.1"/>
</dbReference>
<keyword evidence="2" id="KW-1185">Reference proteome</keyword>
<reference evidence="3" key="3">
    <citation type="submission" date="2025-04" db="UniProtKB">
        <authorList>
            <consortium name="RefSeq"/>
        </authorList>
    </citation>
    <scope>IDENTIFICATION</scope>
    <source>
        <strain evidence="3">CBS 781.70</strain>
    </source>
</reference>
<dbReference type="GO" id="GO:0003676">
    <property type="term" value="F:nucleic acid binding"/>
    <property type="evidence" value="ECO:0007669"/>
    <property type="project" value="InterPro"/>
</dbReference>
<protein>
    <recommendedName>
        <fullName evidence="4">RNase H type-1 domain-containing protein</fullName>
    </recommendedName>
</protein>
<dbReference type="InterPro" id="IPR036397">
    <property type="entry name" value="RNaseH_sf"/>
</dbReference>
<dbReference type="Gene3D" id="3.30.420.10">
    <property type="entry name" value="Ribonuclease H-like superfamily/Ribonuclease H"/>
    <property type="match status" value="1"/>
</dbReference>
<reference evidence="1 3" key="1">
    <citation type="submission" date="2020-01" db="EMBL/GenBank/DDBJ databases">
        <authorList>
            <consortium name="DOE Joint Genome Institute"/>
            <person name="Haridas S."/>
            <person name="Albert R."/>
            <person name="Binder M."/>
            <person name="Bloem J."/>
            <person name="Labutti K."/>
            <person name="Salamov A."/>
            <person name="Andreopoulos B."/>
            <person name="Baker S.E."/>
            <person name="Barry K."/>
            <person name="Bills G."/>
            <person name="Bluhm B.H."/>
            <person name="Cannon C."/>
            <person name="Castanera R."/>
            <person name="Culley D.E."/>
            <person name="Daum C."/>
            <person name="Ezra D."/>
            <person name="Gonzalez J.B."/>
            <person name="Henrissat B."/>
            <person name="Kuo A."/>
            <person name="Liang C."/>
            <person name="Lipzen A."/>
            <person name="Lutzoni F."/>
            <person name="Magnuson J."/>
            <person name="Mondo S."/>
            <person name="Nolan M."/>
            <person name="Ohm R."/>
            <person name="Pangilinan J."/>
            <person name="Park H.-J."/>
            <person name="Ramirez L."/>
            <person name="Alfaro M."/>
            <person name="Sun H."/>
            <person name="Tritt A."/>
            <person name="Yoshinaga Y."/>
            <person name="Zwiers L.-H."/>
            <person name="Turgeon B.G."/>
            <person name="Goodwin S.B."/>
            <person name="Spatafora J.W."/>
            <person name="Crous P.W."/>
            <person name="Grigoriev I.V."/>
        </authorList>
    </citation>
    <scope>NUCLEOTIDE SEQUENCE</scope>
    <source>
        <strain evidence="1 3">CBS 781.70</strain>
    </source>
</reference>
<dbReference type="CDD" id="cd09276">
    <property type="entry name" value="Rnase_HI_RT_non_LTR"/>
    <property type="match status" value="1"/>
</dbReference>
<proteinExistence type="predicted"/>
<evidence type="ECO:0008006" key="4">
    <source>
        <dbReference type="Google" id="ProtNLM"/>
    </source>
</evidence>
<evidence type="ECO:0000313" key="1">
    <source>
        <dbReference type="EMBL" id="KAF1807924.1"/>
    </source>
</evidence>